<gene>
    <name evidence="1" type="ORF">MNBD_BACTEROID05-552</name>
</gene>
<accession>A0A3B0TGC4</accession>
<dbReference type="EMBL" id="UOEN01000097">
    <property type="protein sequence ID" value="VAW12357.1"/>
    <property type="molecule type" value="Genomic_DNA"/>
</dbReference>
<evidence type="ECO:0000313" key="1">
    <source>
        <dbReference type="EMBL" id="VAW12357.1"/>
    </source>
</evidence>
<name>A0A3B0TGC4_9ZZZZ</name>
<sequence length="218" mass="24749">MREKEQAMDYFISPSYTHEKINNPSFSDLVDVIEDLWGHCIFAPIKTVLEGSYGDIAAMTILCSYYEAIESYTTGESSNNRSQTFFVNGFTKVFDSDSPGIELAAREIYKYIRCGLAHEGMLRRKVSYSRSGAKAFCLTYPKSDGVLDVNAGVESIIVNPVRMYEITKHHFDSYIEKLHEIKNQELRTAFKKCVEQQWEPNGDESIIGMTEAEFLGNA</sequence>
<dbReference type="AlphaFoldDB" id="A0A3B0TGC4"/>
<protein>
    <submittedName>
        <fullName evidence="1">Uncharacterized protein</fullName>
    </submittedName>
</protein>
<reference evidence="1" key="1">
    <citation type="submission" date="2018-06" db="EMBL/GenBank/DDBJ databases">
        <authorList>
            <person name="Zhirakovskaya E."/>
        </authorList>
    </citation>
    <scope>NUCLEOTIDE SEQUENCE</scope>
</reference>
<proteinExistence type="predicted"/>
<organism evidence="1">
    <name type="scientific">hydrothermal vent metagenome</name>
    <dbReference type="NCBI Taxonomy" id="652676"/>
    <lineage>
        <taxon>unclassified sequences</taxon>
        <taxon>metagenomes</taxon>
        <taxon>ecological metagenomes</taxon>
    </lineage>
</organism>